<evidence type="ECO:0000313" key="1">
    <source>
        <dbReference type="EMBL" id="KJS61458.1"/>
    </source>
</evidence>
<organism evidence="1 2">
    <name type="scientific">Streptomyces rubellomurinus (strain ATCC 31215)</name>
    <dbReference type="NCBI Taxonomy" id="359131"/>
    <lineage>
        <taxon>Bacteria</taxon>
        <taxon>Bacillati</taxon>
        <taxon>Actinomycetota</taxon>
        <taxon>Actinomycetes</taxon>
        <taxon>Kitasatosporales</taxon>
        <taxon>Streptomycetaceae</taxon>
        <taxon>Streptomyces</taxon>
    </lineage>
</organism>
<comment type="caution">
    <text evidence="1">The sequence shown here is derived from an EMBL/GenBank/DDBJ whole genome shotgun (WGS) entry which is preliminary data.</text>
</comment>
<dbReference type="OrthoDB" id="3541554at2"/>
<sequence length="83" mass="9296">MGLITGLLTLPLAPVRGVVWVAEQLYAQARRELDDPATVRRRLAELEEARQSGALSPEEADRQEEELVGRLWEARRTSGGREV</sequence>
<dbReference type="AlphaFoldDB" id="A0A0F2TE63"/>
<reference evidence="1 2" key="1">
    <citation type="submission" date="2015-02" db="EMBL/GenBank/DDBJ databases">
        <authorList>
            <person name="Ju K.-S."/>
            <person name="Doroghazi J.R."/>
            <person name="Metcalf W."/>
        </authorList>
    </citation>
    <scope>NUCLEOTIDE SEQUENCE [LARGE SCALE GENOMIC DNA]</scope>
    <source>
        <strain evidence="1 2">ATCC 31215</strain>
    </source>
</reference>
<dbReference type="InterPro" id="IPR007804">
    <property type="entry name" value="GvpG"/>
</dbReference>
<dbReference type="PATRIC" id="fig|359131.3.peg.3322"/>
<dbReference type="Proteomes" id="UP000033699">
    <property type="component" value="Unassembled WGS sequence"/>
</dbReference>
<evidence type="ECO:0000313" key="2">
    <source>
        <dbReference type="Proteomes" id="UP000033699"/>
    </source>
</evidence>
<dbReference type="RefSeq" id="WP_045696684.1">
    <property type="nucleotide sequence ID" value="NZ_JZKH01000026.1"/>
</dbReference>
<proteinExistence type="predicted"/>
<gene>
    <name evidence="1" type="ORF">VM95_15010</name>
</gene>
<dbReference type="EMBL" id="JZKH01000026">
    <property type="protein sequence ID" value="KJS61458.1"/>
    <property type="molecule type" value="Genomic_DNA"/>
</dbReference>
<accession>A0A0F2TE63</accession>
<keyword evidence="2" id="KW-1185">Reference proteome</keyword>
<dbReference type="Pfam" id="PF05120">
    <property type="entry name" value="GvpG"/>
    <property type="match status" value="1"/>
</dbReference>
<name>A0A0F2TE63_STRR3</name>
<protein>
    <submittedName>
        <fullName evidence="1">Gas vesicle protein</fullName>
    </submittedName>
</protein>